<dbReference type="Gene3D" id="3.40.50.300">
    <property type="entry name" value="P-loop containing nucleotide triphosphate hydrolases"/>
    <property type="match status" value="1"/>
</dbReference>
<gene>
    <name evidence="3" type="ORF">Y013_01815</name>
</gene>
<feature type="coiled-coil region" evidence="1">
    <location>
        <begin position="2"/>
        <end position="29"/>
    </location>
</feature>
<protein>
    <submittedName>
        <fullName evidence="3">Uncharacterized protein</fullName>
    </submittedName>
</protein>
<dbReference type="KEGG" id="rpy:Y013_01815"/>
<proteinExistence type="predicted"/>
<dbReference type="InterPro" id="IPR027417">
    <property type="entry name" value="P-loop_NTPase"/>
</dbReference>
<dbReference type="Proteomes" id="UP000018781">
    <property type="component" value="Chromosome"/>
</dbReference>
<evidence type="ECO:0000256" key="2">
    <source>
        <dbReference type="SAM" id="MobiDB-lite"/>
    </source>
</evidence>
<feature type="compositionally biased region" description="Basic and acidic residues" evidence="2">
    <location>
        <begin position="153"/>
        <end position="162"/>
    </location>
</feature>
<feature type="region of interest" description="Disordered" evidence="2">
    <location>
        <begin position="532"/>
        <end position="555"/>
    </location>
</feature>
<dbReference type="AlphaFoldDB" id="V9XQC4"/>
<evidence type="ECO:0000256" key="1">
    <source>
        <dbReference type="SAM" id="Coils"/>
    </source>
</evidence>
<evidence type="ECO:0000313" key="3">
    <source>
        <dbReference type="EMBL" id="AHD23562.1"/>
    </source>
</evidence>
<keyword evidence="1" id="KW-0175">Coiled coil</keyword>
<dbReference type="eggNOG" id="COG0467">
    <property type="taxonomic scope" value="Bacteria"/>
</dbReference>
<sequence>MRETSSNAMDAALRALEAAENDYTKLDTAHLRFLYRAWVREDPGFPYVREFDTAANEAYEKAEGLFRFDSLPTEGQRNAVARDIQRHPDDPTAWSNSTVSTLASLVLQHTERDREAFPDDHDGLVALAELRRRFEDRYGVLVASAAIRRHEMDAQSAREAHGGRPGTWVRKDGTTGSRKDAKGKAQEADDRNVRLFRARDLTAAEQPRWLAKGRIPRASVSLLVGDEGIGKSLLWVWVAAAVTTGKPLPEFGIPAREPGRVRLVITEDVWSQTVLPRLEVAGADLDMVDVICEDEDGSGAPVFPDDMEYVTAEPRPVLVVVDAWLDTVPAKLSVRDPQQARQALHPWKEAATTTDAAVLLLTHTNRVASSNARDKYGATGELRKKARMTLYAQEDDEGHLVVGPEKSNTSTKAVASVFAIDGVPFFEANEEHDGTVPRLRYVGESDRTAAEHIVANFEGGADESMTEAEEWLQDYLTARNEWVPSKDVKAAAAKDAGIRERTLQRAAKRVAATESRGRPRRTYWAAKAVASRLEPPVGQVDPMAPPPNPSDGEVR</sequence>
<evidence type="ECO:0000313" key="4">
    <source>
        <dbReference type="Proteomes" id="UP000018781"/>
    </source>
</evidence>
<dbReference type="SUPFAM" id="SSF52540">
    <property type="entry name" value="P-loop containing nucleoside triphosphate hydrolases"/>
    <property type="match status" value="1"/>
</dbReference>
<dbReference type="Pfam" id="PF13481">
    <property type="entry name" value="AAA_25"/>
    <property type="match status" value="1"/>
</dbReference>
<accession>V9XQC4</accession>
<feature type="compositionally biased region" description="Basic and acidic residues" evidence="2">
    <location>
        <begin position="169"/>
        <end position="189"/>
    </location>
</feature>
<dbReference type="RefSeq" id="WP_024100717.1">
    <property type="nucleotide sequence ID" value="NC_023150.1"/>
</dbReference>
<organism evidence="3 4">
    <name type="scientific">Rhodococcus pyridinivorans SB3094</name>
    <dbReference type="NCBI Taxonomy" id="1435356"/>
    <lineage>
        <taxon>Bacteria</taxon>
        <taxon>Bacillati</taxon>
        <taxon>Actinomycetota</taxon>
        <taxon>Actinomycetes</taxon>
        <taxon>Mycobacteriales</taxon>
        <taxon>Nocardiaceae</taxon>
        <taxon>Rhodococcus</taxon>
    </lineage>
</organism>
<feature type="region of interest" description="Disordered" evidence="2">
    <location>
        <begin position="153"/>
        <end position="189"/>
    </location>
</feature>
<dbReference type="GeneID" id="29937948"/>
<name>V9XQC4_9NOCA</name>
<dbReference type="PATRIC" id="fig|1435356.3.peg.358"/>
<dbReference type="EMBL" id="CP006996">
    <property type="protein sequence ID" value="AHD23562.1"/>
    <property type="molecule type" value="Genomic_DNA"/>
</dbReference>
<reference evidence="3 4" key="1">
    <citation type="journal article" date="2014" name="Genome Announc.">
        <title>Complete Genome of Rhodococcus pyridinivorans SB3094, a Methyl-Ethyl-Ketone-Degrading Bacterium Used for Bioaugmentation.</title>
        <authorList>
            <person name="Dueholm M.S."/>
            <person name="Albertsen M."/>
            <person name="D'Imperio S."/>
            <person name="Tale V.P."/>
            <person name="Lewis D."/>
            <person name="Nielsen P.H."/>
            <person name="Nielsen J.L."/>
        </authorList>
    </citation>
    <scope>NUCLEOTIDE SEQUENCE [LARGE SCALE GENOMIC DNA]</scope>
    <source>
        <strain evidence="3 4">SB3094</strain>
    </source>
</reference>
<dbReference type="HOGENOM" id="CLU_490792_0_0_11"/>